<accession>A0A0C2XG98</accession>
<reference evidence="1 2" key="1">
    <citation type="submission" date="2014-04" db="EMBL/GenBank/DDBJ databases">
        <authorList>
            <consortium name="DOE Joint Genome Institute"/>
            <person name="Kuo A."/>
            <person name="Gay G."/>
            <person name="Dore J."/>
            <person name="Kohler A."/>
            <person name="Nagy L.G."/>
            <person name="Floudas D."/>
            <person name="Copeland A."/>
            <person name="Barry K.W."/>
            <person name="Cichocki N."/>
            <person name="Veneault-Fourrey C."/>
            <person name="LaButti K."/>
            <person name="Lindquist E.A."/>
            <person name="Lipzen A."/>
            <person name="Lundell T."/>
            <person name="Morin E."/>
            <person name="Murat C."/>
            <person name="Sun H."/>
            <person name="Tunlid A."/>
            <person name="Henrissat B."/>
            <person name="Grigoriev I.V."/>
            <person name="Hibbett D.S."/>
            <person name="Martin F."/>
            <person name="Nordberg H.P."/>
            <person name="Cantor M.N."/>
            <person name="Hua S.X."/>
        </authorList>
    </citation>
    <scope>NUCLEOTIDE SEQUENCE [LARGE SCALE GENOMIC DNA]</scope>
    <source>
        <strain evidence="2">h7</strain>
    </source>
</reference>
<reference evidence="2" key="2">
    <citation type="submission" date="2015-01" db="EMBL/GenBank/DDBJ databases">
        <title>Evolutionary Origins and Diversification of the Mycorrhizal Mutualists.</title>
        <authorList>
            <consortium name="DOE Joint Genome Institute"/>
            <consortium name="Mycorrhizal Genomics Consortium"/>
            <person name="Kohler A."/>
            <person name="Kuo A."/>
            <person name="Nagy L.G."/>
            <person name="Floudas D."/>
            <person name="Copeland A."/>
            <person name="Barry K.W."/>
            <person name="Cichocki N."/>
            <person name="Veneault-Fourrey C."/>
            <person name="LaButti K."/>
            <person name="Lindquist E.A."/>
            <person name="Lipzen A."/>
            <person name="Lundell T."/>
            <person name="Morin E."/>
            <person name="Murat C."/>
            <person name="Riley R."/>
            <person name="Ohm R."/>
            <person name="Sun H."/>
            <person name="Tunlid A."/>
            <person name="Henrissat B."/>
            <person name="Grigoriev I.V."/>
            <person name="Hibbett D.S."/>
            <person name="Martin F."/>
        </authorList>
    </citation>
    <scope>NUCLEOTIDE SEQUENCE [LARGE SCALE GENOMIC DNA]</scope>
    <source>
        <strain evidence="2">h7</strain>
    </source>
</reference>
<dbReference type="AlphaFoldDB" id="A0A0C2XG98"/>
<keyword evidence="2" id="KW-1185">Reference proteome</keyword>
<dbReference type="STRING" id="686832.A0A0C2XG98"/>
<proteinExistence type="predicted"/>
<dbReference type="OrthoDB" id="3184970at2759"/>
<name>A0A0C2XG98_HEBCY</name>
<evidence type="ECO:0000313" key="2">
    <source>
        <dbReference type="Proteomes" id="UP000053424"/>
    </source>
</evidence>
<dbReference type="HOGENOM" id="CLU_075133_1_0_1"/>
<dbReference type="EMBL" id="KN831801">
    <property type="protein sequence ID" value="KIM36943.1"/>
    <property type="molecule type" value="Genomic_DNA"/>
</dbReference>
<dbReference type="Gene3D" id="3.30.710.10">
    <property type="entry name" value="Potassium Channel Kv1.1, Chain A"/>
    <property type="match status" value="1"/>
</dbReference>
<dbReference type="InterPro" id="IPR011333">
    <property type="entry name" value="SKP1/BTB/POZ_sf"/>
</dbReference>
<evidence type="ECO:0000313" key="1">
    <source>
        <dbReference type="EMBL" id="KIM36943.1"/>
    </source>
</evidence>
<gene>
    <name evidence="1" type="ORF">M413DRAFT_424093</name>
</gene>
<evidence type="ECO:0008006" key="3">
    <source>
        <dbReference type="Google" id="ProtNLM"/>
    </source>
</evidence>
<dbReference type="Proteomes" id="UP000053424">
    <property type="component" value="Unassembled WGS sequence"/>
</dbReference>
<protein>
    <recommendedName>
        <fullName evidence="3">BTB domain-containing protein</fullName>
    </recommendedName>
</protein>
<sequence length="309" mass="34597">MATVDLSIFSNPSNHSFQTYDTKATAEQPWVGTKFSVYDSDVEVRSSDGFIFQLHRVVLGVTTGAFPGSELDTGAEVVQLTEPANVLGIIFAFLYPKEHPDLHGEIFQVLSAVAEAAAKYEVFSAVHVCNERLVKFLPEYAPEILAHAVKHDYPRLIRATLPHFARAPFIPVLARLPPSYVVPWARYHEAWRSVFKETVLYIKELPRTAPISSSCHSSMTHRPHHSICPTCVAGLYELIGRIQEIETLPALHEALQSPARYPYTALTCCRHSQRQGSRTICPFVEDVIKLCQDKIKKIPPFATFLGIKV</sequence>
<organism evidence="1 2">
    <name type="scientific">Hebeloma cylindrosporum</name>
    <dbReference type="NCBI Taxonomy" id="76867"/>
    <lineage>
        <taxon>Eukaryota</taxon>
        <taxon>Fungi</taxon>
        <taxon>Dikarya</taxon>
        <taxon>Basidiomycota</taxon>
        <taxon>Agaricomycotina</taxon>
        <taxon>Agaricomycetes</taxon>
        <taxon>Agaricomycetidae</taxon>
        <taxon>Agaricales</taxon>
        <taxon>Agaricineae</taxon>
        <taxon>Hymenogastraceae</taxon>
        <taxon>Hebeloma</taxon>
    </lineage>
</organism>